<feature type="region of interest" description="Disordered" evidence="2">
    <location>
        <begin position="408"/>
        <end position="447"/>
    </location>
</feature>
<feature type="region of interest" description="Disordered" evidence="2">
    <location>
        <begin position="486"/>
        <end position="517"/>
    </location>
</feature>
<evidence type="ECO:0000259" key="3">
    <source>
        <dbReference type="PROSITE" id="PS50157"/>
    </source>
</evidence>
<feature type="region of interest" description="Disordered" evidence="2">
    <location>
        <begin position="237"/>
        <end position="261"/>
    </location>
</feature>
<evidence type="ECO:0000313" key="4">
    <source>
        <dbReference type="EMBL" id="PVD30914.1"/>
    </source>
</evidence>
<accession>A0A2T7PBW9</accession>
<dbReference type="PROSITE" id="PS00028">
    <property type="entry name" value="ZINC_FINGER_C2H2_1"/>
    <property type="match status" value="1"/>
</dbReference>
<keyword evidence="5" id="KW-1185">Reference proteome</keyword>
<protein>
    <recommendedName>
        <fullName evidence="3">C2H2-type domain-containing protein</fullName>
    </recommendedName>
</protein>
<comment type="caution">
    <text evidence="4">The sequence shown here is derived from an EMBL/GenBank/DDBJ whole genome shotgun (WGS) entry which is preliminary data.</text>
</comment>
<dbReference type="AlphaFoldDB" id="A0A2T7PBW9"/>
<sequence>MPLPEERPSGLCSLPITEHPPKKQVPAAKKRWYALLNLCGTDDLDKAMSNVLYTQIGSNYRCHYCDRLIDSLEKVHCHLFYHNKVSLTACLHCKKTGSSRESVLKHTKQEHPNLEQKVNLLSVETTFIKTLNSEPLTLKRFKKVCKSLKNPNTDYLDEQSSCTESSLESAGTQDLAGMISAKGRKLLCGQKVNRTALSEDQEATKSEVESRQLLSEGQEVMRIKADFAQLSSENQETTKVKTEFSPHSMKLSVEPSHKGPKNLLESLSEAKQDDDDEVPISGSSCSDKLPLVGEQALKKIILNSPLVNNSLSPLFEQARGVGKTSVYTCKVCSSGKVQFCSRYQIHRHLLEHLEVRPIQCCYCSFAAVEEHDVRLHVRKCHQDKPDKFKHVGVNLPDIVRNFIMKQKQNNSTSSTQDYFDENGSCGKRKDKSQADMSLRKKAKKDHSSVKIKSWSKFRWNSSGHSSLKESKMKKHVLSSCTRQSTCHQETPCGASTSNERDLSQNAHASISEPSSAISCTSVSDSMHTEEQKEFEDEIKEVMYKCTLCSFQGHKIPTEEHIKTAHAYHNQLFKCGHCNMLYGNRVLLKNHTRSVHLNLPLKEEPLSWTMCYMELSPSKSSTVKYSQKTSDGISHTSPKRKAKGMQPPPKNYVKKMRQDLDADSDSEPVLRKHKSITKIKGKSLQAQIGSDDNSSDDFESTSASIHLQSPRTSKSHHPLLNVKVPAALSAK</sequence>
<keyword evidence="1" id="KW-0479">Metal-binding</keyword>
<feature type="region of interest" description="Disordered" evidence="2">
    <location>
        <begin position="622"/>
        <end position="730"/>
    </location>
</feature>
<dbReference type="PROSITE" id="PS50157">
    <property type="entry name" value="ZINC_FINGER_C2H2_2"/>
    <property type="match status" value="1"/>
</dbReference>
<keyword evidence="1" id="KW-0863">Zinc-finger</keyword>
<dbReference type="EMBL" id="PZQS01000005">
    <property type="protein sequence ID" value="PVD30914.1"/>
    <property type="molecule type" value="Genomic_DNA"/>
</dbReference>
<feature type="compositionally biased region" description="Polar residues" evidence="2">
    <location>
        <begin position="699"/>
        <end position="711"/>
    </location>
</feature>
<dbReference type="SMART" id="SM00355">
    <property type="entry name" value="ZnF_C2H2"/>
    <property type="match status" value="6"/>
</dbReference>
<gene>
    <name evidence="4" type="ORF">C0Q70_10189</name>
</gene>
<name>A0A2T7PBW9_POMCA</name>
<evidence type="ECO:0000256" key="1">
    <source>
        <dbReference type="PROSITE-ProRule" id="PRU00042"/>
    </source>
</evidence>
<dbReference type="Gene3D" id="3.30.160.60">
    <property type="entry name" value="Classic Zinc Finger"/>
    <property type="match status" value="1"/>
</dbReference>
<feature type="compositionally biased region" description="Polar residues" evidence="2">
    <location>
        <begin position="408"/>
        <end position="417"/>
    </location>
</feature>
<dbReference type="GO" id="GO:0008270">
    <property type="term" value="F:zinc ion binding"/>
    <property type="evidence" value="ECO:0007669"/>
    <property type="project" value="UniProtKB-KW"/>
</dbReference>
<feature type="compositionally biased region" description="Polar residues" evidence="2">
    <location>
        <begin position="622"/>
        <end position="635"/>
    </location>
</feature>
<evidence type="ECO:0000256" key="2">
    <source>
        <dbReference type="SAM" id="MobiDB-lite"/>
    </source>
</evidence>
<reference evidence="4 5" key="1">
    <citation type="submission" date="2018-04" db="EMBL/GenBank/DDBJ databases">
        <title>The genome of golden apple snail Pomacea canaliculata provides insight into stress tolerance and invasive adaptation.</title>
        <authorList>
            <person name="Liu C."/>
            <person name="Liu B."/>
            <person name="Ren Y."/>
            <person name="Zhang Y."/>
            <person name="Wang H."/>
            <person name="Li S."/>
            <person name="Jiang F."/>
            <person name="Yin L."/>
            <person name="Zhang G."/>
            <person name="Qian W."/>
            <person name="Fan W."/>
        </authorList>
    </citation>
    <scope>NUCLEOTIDE SEQUENCE [LARGE SCALE GENOMIC DNA]</scope>
    <source>
        <strain evidence="4">SZHN2017</strain>
        <tissue evidence="4">Muscle</tissue>
    </source>
</reference>
<organism evidence="4 5">
    <name type="scientific">Pomacea canaliculata</name>
    <name type="common">Golden apple snail</name>
    <dbReference type="NCBI Taxonomy" id="400727"/>
    <lineage>
        <taxon>Eukaryota</taxon>
        <taxon>Metazoa</taxon>
        <taxon>Spiralia</taxon>
        <taxon>Lophotrochozoa</taxon>
        <taxon>Mollusca</taxon>
        <taxon>Gastropoda</taxon>
        <taxon>Caenogastropoda</taxon>
        <taxon>Architaenioglossa</taxon>
        <taxon>Ampullarioidea</taxon>
        <taxon>Ampullariidae</taxon>
        <taxon>Pomacea</taxon>
    </lineage>
</organism>
<proteinExistence type="predicted"/>
<keyword evidence="1" id="KW-0862">Zinc</keyword>
<feature type="compositionally biased region" description="Basic residues" evidence="2">
    <location>
        <begin position="670"/>
        <end position="680"/>
    </location>
</feature>
<dbReference type="InterPro" id="IPR013087">
    <property type="entry name" value="Znf_C2H2_type"/>
</dbReference>
<evidence type="ECO:0000313" key="5">
    <source>
        <dbReference type="Proteomes" id="UP000245119"/>
    </source>
</evidence>
<dbReference type="Proteomes" id="UP000245119">
    <property type="component" value="Linkage Group LG5"/>
</dbReference>
<feature type="domain" description="C2H2-type" evidence="3">
    <location>
        <begin position="572"/>
        <end position="595"/>
    </location>
</feature>